<proteinExistence type="predicted"/>
<evidence type="ECO:0000313" key="1">
    <source>
        <dbReference type="EMBL" id="KOX76401.1"/>
    </source>
</evidence>
<dbReference type="Proteomes" id="UP000053105">
    <property type="component" value="Unassembled WGS sequence"/>
</dbReference>
<feature type="non-terminal residue" evidence="1">
    <location>
        <position position="1"/>
    </location>
</feature>
<gene>
    <name evidence="1" type="ORF">WN51_10962</name>
</gene>
<dbReference type="EMBL" id="KQ435749">
    <property type="protein sequence ID" value="KOX76401.1"/>
    <property type="molecule type" value="Genomic_DNA"/>
</dbReference>
<evidence type="ECO:0000313" key="2">
    <source>
        <dbReference type="Proteomes" id="UP000053105"/>
    </source>
</evidence>
<name>A0A0N0U5Y9_9HYME</name>
<feature type="non-terminal residue" evidence="1">
    <location>
        <position position="52"/>
    </location>
</feature>
<keyword evidence="2" id="KW-1185">Reference proteome</keyword>
<sequence length="52" mass="5794">QNVRSSSFCVTGPILCPIKGKREKIAVLAIKIQNDASTDYNTRCRCIVKIKI</sequence>
<organism evidence="1 2">
    <name type="scientific">Melipona quadrifasciata</name>
    <dbReference type="NCBI Taxonomy" id="166423"/>
    <lineage>
        <taxon>Eukaryota</taxon>
        <taxon>Metazoa</taxon>
        <taxon>Ecdysozoa</taxon>
        <taxon>Arthropoda</taxon>
        <taxon>Hexapoda</taxon>
        <taxon>Insecta</taxon>
        <taxon>Pterygota</taxon>
        <taxon>Neoptera</taxon>
        <taxon>Endopterygota</taxon>
        <taxon>Hymenoptera</taxon>
        <taxon>Apocrita</taxon>
        <taxon>Aculeata</taxon>
        <taxon>Apoidea</taxon>
        <taxon>Anthophila</taxon>
        <taxon>Apidae</taxon>
        <taxon>Melipona</taxon>
    </lineage>
</organism>
<reference evidence="1 2" key="1">
    <citation type="submission" date="2015-07" db="EMBL/GenBank/DDBJ databases">
        <title>The genome of Melipona quadrifasciata.</title>
        <authorList>
            <person name="Pan H."/>
            <person name="Kapheim K."/>
        </authorList>
    </citation>
    <scope>NUCLEOTIDE SEQUENCE [LARGE SCALE GENOMIC DNA]</scope>
    <source>
        <strain evidence="1">0111107301</strain>
        <tissue evidence="1">Whole body</tissue>
    </source>
</reference>
<protein>
    <submittedName>
        <fullName evidence="1">Uncharacterized protein</fullName>
    </submittedName>
</protein>
<dbReference type="AlphaFoldDB" id="A0A0N0U5Y9"/>
<accession>A0A0N0U5Y9</accession>